<protein>
    <submittedName>
        <fullName evidence="2">Uncharacterized protein</fullName>
    </submittedName>
</protein>
<gene>
    <name evidence="2" type="ORF">DXN04_27240</name>
</gene>
<keyword evidence="1" id="KW-0812">Transmembrane</keyword>
<organism evidence="2 3">
    <name type="scientific">Chitinophaga silvisoli</name>
    <dbReference type="NCBI Taxonomy" id="2291814"/>
    <lineage>
        <taxon>Bacteria</taxon>
        <taxon>Pseudomonadati</taxon>
        <taxon>Bacteroidota</taxon>
        <taxon>Chitinophagia</taxon>
        <taxon>Chitinophagales</taxon>
        <taxon>Chitinophagaceae</taxon>
        <taxon>Chitinophaga</taxon>
    </lineage>
</organism>
<name>A0A3E1NVC8_9BACT</name>
<evidence type="ECO:0000256" key="1">
    <source>
        <dbReference type="SAM" id="Phobius"/>
    </source>
</evidence>
<accession>A0A3E1NVC8</accession>
<dbReference type="EMBL" id="QTJV01000012">
    <property type="protein sequence ID" value="RFM31857.1"/>
    <property type="molecule type" value="Genomic_DNA"/>
</dbReference>
<keyword evidence="3" id="KW-1185">Reference proteome</keyword>
<feature type="transmembrane region" description="Helical" evidence="1">
    <location>
        <begin position="84"/>
        <end position="105"/>
    </location>
</feature>
<comment type="caution">
    <text evidence="2">The sequence shown here is derived from an EMBL/GenBank/DDBJ whole genome shotgun (WGS) entry which is preliminary data.</text>
</comment>
<proteinExistence type="predicted"/>
<dbReference type="Pfam" id="PF19851">
    <property type="entry name" value="DUF6326"/>
    <property type="match status" value="1"/>
</dbReference>
<keyword evidence="1" id="KW-0472">Membrane</keyword>
<feature type="transmembrane region" description="Helical" evidence="1">
    <location>
        <begin position="12"/>
        <end position="35"/>
    </location>
</feature>
<feature type="transmembrane region" description="Helical" evidence="1">
    <location>
        <begin position="55"/>
        <end position="77"/>
    </location>
</feature>
<keyword evidence="1" id="KW-1133">Transmembrane helix</keyword>
<evidence type="ECO:0000313" key="3">
    <source>
        <dbReference type="Proteomes" id="UP000261174"/>
    </source>
</evidence>
<reference evidence="2 3" key="1">
    <citation type="submission" date="2018-08" db="EMBL/GenBank/DDBJ databases">
        <title>Chitinophaga sp. K20C18050901, a novel bacterium isolated from forest soil.</title>
        <authorList>
            <person name="Wang C."/>
        </authorList>
    </citation>
    <scope>NUCLEOTIDE SEQUENCE [LARGE SCALE GENOMIC DNA]</scope>
    <source>
        <strain evidence="2 3">K20C18050901</strain>
    </source>
</reference>
<sequence>MMLENVRIDVKIKLSALWISLMFCYIYGDFFTLFVPGRIKGLMNGQSGAGPITPWVLLAYAVLLSIPPLMIFLSLILKPKVNRIINIVAGIFFTVVMLLVVCTSIDKWMIFYIYLGVIEIIITSLIVFHAWRWPKAIVT</sequence>
<feature type="transmembrane region" description="Helical" evidence="1">
    <location>
        <begin position="111"/>
        <end position="131"/>
    </location>
</feature>
<dbReference type="InterPro" id="IPR046289">
    <property type="entry name" value="DUF6326"/>
</dbReference>
<evidence type="ECO:0000313" key="2">
    <source>
        <dbReference type="EMBL" id="RFM31857.1"/>
    </source>
</evidence>
<dbReference type="AlphaFoldDB" id="A0A3E1NVC8"/>
<dbReference type="Proteomes" id="UP000261174">
    <property type="component" value="Unassembled WGS sequence"/>
</dbReference>